<dbReference type="EMBL" id="JBHSMI010000019">
    <property type="protein sequence ID" value="MFC5402984.1"/>
    <property type="molecule type" value="Genomic_DNA"/>
</dbReference>
<proteinExistence type="predicted"/>
<protein>
    <submittedName>
        <fullName evidence="1">Uncharacterized protein</fullName>
    </submittedName>
</protein>
<keyword evidence="2" id="KW-1185">Reference proteome</keyword>
<name>A0ABW0HP32_9BACL</name>
<gene>
    <name evidence="1" type="ORF">ACFPOF_09530</name>
</gene>
<comment type="caution">
    <text evidence="1">The sequence shown here is derived from an EMBL/GenBank/DDBJ whole genome shotgun (WGS) entry which is preliminary data.</text>
</comment>
<evidence type="ECO:0000313" key="2">
    <source>
        <dbReference type="Proteomes" id="UP001596113"/>
    </source>
</evidence>
<organism evidence="1 2">
    <name type="scientific">Cohnella soli</name>
    <dbReference type="NCBI Taxonomy" id="425005"/>
    <lineage>
        <taxon>Bacteria</taxon>
        <taxon>Bacillati</taxon>
        <taxon>Bacillota</taxon>
        <taxon>Bacilli</taxon>
        <taxon>Bacillales</taxon>
        <taxon>Paenibacillaceae</taxon>
        <taxon>Cohnella</taxon>
    </lineage>
</organism>
<dbReference type="Proteomes" id="UP001596113">
    <property type="component" value="Unassembled WGS sequence"/>
</dbReference>
<sequence>MTYHLYHYFEKDHGPFRNLSKLPIEEATHISHQLRSEGDVFASRRSEEYMLIRREIEQLARCQFIAKGGMPKNTYPHYMTLGPCKWLESWYRKPAVITIPSEEFSEESISFTYGDLFPTMRYQDEKPYRKQIYSRTEILNVIKEYGFPQDWNINGDKGPERYIEVQVWDEEVVGKYIF</sequence>
<evidence type="ECO:0000313" key="1">
    <source>
        <dbReference type="EMBL" id="MFC5402984.1"/>
    </source>
</evidence>
<reference evidence="2" key="1">
    <citation type="journal article" date="2019" name="Int. J. Syst. Evol. Microbiol.">
        <title>The Global Catalogue of Microorganisms (GCM) 10K type strain sequencing project: providing services to taxonomists for standard genome sequencing and annotation.</title>
        <authorList>
            <consortium name="The Broad Institute Genomics Platform"/>
            <consortium name="The Broad Institute Genome Sequencing Center for Infectious Disease"/>
            <person name="Wu L."/>
            <person name="Ma J."/>
        </authorList>
    </citation>
    <scope>NUCLEOTIDE SEQUENCE [LARGE SCALE GENOMIC DNA]</scope>
    <source>
        <strain evidence="2">CGMCC 1.18575</strain>
    </source>
</reference>
<dbReference type="RefSeq" id="WP_378131931.1">
    <property type="nucleotide sequence ID" value="NZ_JBHSMI010000019.1"/>
</dbReference>
<accession>A0ABW0HP32</accession>